<accession>A0A1V4IN70</accession>
<feature type="coiled-coil region" evidence="2">
    <location>
        <begin position="84"/>
        <end position="111"/>
    </location>
</feature>
<dbReference type="InterPro" id="IPR009061">
    <property type="entry name" value="DNA-bd_dom_put_sf"/>
</dbReference>
<dbReference type="RefSeq" id="WP_079440193.1">
    <property type="nucleotide sequence ID" value="NZ_JBLZIA010000001.1"/>
</dbReference>
<dbReference type="GO" id="GO:0003700">
    <property type="term" value="F:DNA-binding transcription factor activity"/>
    <property type="evidence" value="ECO:0007669"/>
    <property type="project" value="InterPro"/>
</dbReference>
<dbReference type="EMBL" id="MZGT01000032">
    <property type="protein sequence ID" value="OPJ61250.1"/>
    <property type="molecule type" value="Genomic_DNA"/>
</dbReference>
<protein>
    <submittedName>
        <fullName evidence="5">HTH-type transcriptional regulator AdhR</fullName>
    </submittedName>
    <submittedName>
        <fullName evidence="4">MerR family transcriptional regulator</fullName>
    </submittedName>
</protein>
<dbReference type="Proteomes" id="UP000191056">
    <property type="component" value="Unassembled WGS sequence"/>
</dbReference>
<dbReference type="GO" id="GO:0003677">
    <property type="term" value="F:DNA binding"/>
    <property type="evidence" value="ECO:0007669"/>
    <property type="project" value="UniProtKB-KW"/>
</dbReference>
<sequence>MLEFEISEVSKITKLKAHTLRYYESIGLIKDIKRNSAGKRIYTEQDLKWLEVINRLRETGMNISKMKEYARLRHMGDDTISERKNMMENHLESINREIKKLLEAKDYVENKIKIYNEMEEKINERGKQI</sequence>
<reference evidence="4" key="2">
    <citation type="submission" date="2019-12" db="EMBL/GenBank/DDBJ databases">
        <title>Microbes associate with the intestines of laboratory mice.</title>
        <authorList>
            <person name="Navarre W."/>
            <person name="Wong E."/>
        </authorList>
    </citation>
    <scope>NUCLEOTIDE SEQUENCE</scope>
    <source>
        <strain evidence="4">NM79_F5</strain>
    </source>
</reference>
<comment type="caution">
    <text evidence="5">The sequence shown here is derived from an EMBL/GenBank/DDBJ whole genome shotgun (WGS) entry which is preliminary data.</text>
</comment>
<dbReference type="SUPFAM" id="SSF46955">
    <property type="entry name" value="Putative DNA-binding domain"/>
    <property type="match status" value="1"/>
</dbReference>
<keyword evidence="2" id="KW-0175">Coiled coil</keyword>
<dbReference type="PANTHER" id="PTHR30204">
    <property type="entry name" value="REDOX-CYCLING DRUG-SENSING TRANSCRIPTIONAL ACTIVATOR SOXR"/>
    <property type="match status" value="1"/>
</dbReference>
<dbReference type="AlphaFoldDB" id="A0A1V4IN70"/>
<dbReference type="STRING" id="225345.CLCHR_25750"/>
<feature type="domain" description="HTH merR-type" evidence="3">
    <location>
        <begin position="3"/>
        <end position="72"/>
    </location>
</feature>
<gene>
    <name evidence="5" type="primary">adhR_5</name>
    <name evidence="5" type="ORF">CLCHR_25750</name>
    <name evidence="4" type="ORF">GKZ28_02770</name>
</gene>
<dbReference type="OrthoDB" id="9811174at2"/>
<reference evidence="5 6" key="1">
    <citation type="submission" date="2017-03" db="EMBL/GenBank/DDBJ databases">
        <title>Genome sequence of Clostridium chromiireducens DSM 23318.</title>
        <authorList>
            <person name="Poehlein A."/>
            <person name="Daniel R."/>
        </authorList>
    </citation>
    <scope>NUCLEOTIDE SEQUENCE [LARGE SCALE GENOMIC DNA]</scope>
    <source>
        <strain evidence="5 6">DSM 23318</strain>
    </source>
</reference>
<proteinExistence type="predicted"/>
<evidence type="ECO:0000313" key="4">
    <source>
        <dbReference type="EMBL" id="MVX62627.1"/>
    </source>
</evidence>
<evidence type="ECO:0000313" key="6">
    <source>
        <dbReference type="Proteomes" id="UP000191056"/>
    </source>
</evidence>
<dbReference type="InterPro" id="IPR047057">
    <property type="entry name" value="MerR_fam"/>
</dbReference>
<dbReference type="InterPro" id="IPR000551">
    <property type="entry name" value="MerR-type_HTH_dom"/>
</dbReference>
<dbReference type="Gene3D" id="1.10.1660.10">
    <property type="match status" value="1"/>
</dbReference>
<dbReference type="EMBL" id="WSRQ01000003">
    <property type="protein sequence ID" value="MVX62627.1"/>
    <property type="molecule type" value="Genomic_DNA"/>
</dbReference>
<evidence type="ECO:0000256" key="2">
    <source>
        <dbReference type="SAM" id="Coils"/>
    </source>
</evidence>
<dbReference type="SMART" id="SM00422">
    <property type="entry name" value="HTH_MERR"/>
    <property type="match status" value="1"/>
</dbReference>
<keyword evidence="6" id="KW-1185">Reference proteome</keyword>
<dbReference type="PROSITE" id="PS50937">
    <property type="entry name" value="HTH_MERR_2"/>
    <property type="match status" value="1"/>
</dbReference>
<dbReference type="Proteomes" id="UP000656077">
    <property type="component" value="Unassembled WGS sequence"/>
</dbReference>
<name>A0A1V4IN70_9CLOT</name>
<evidence type="ECO:0000256" key="1">
    <source>
        <dbReference type="ARBA" id="ARBA00023125"/>
    </source>
</evidence>
<keyword evidence="1" id="KW-0238">DNA-binding</keyword>
<dbReference type="CDD" id="cd01109">
    <property type="entry name" value="HTH_YyaN"/>
    <property type="match status" value="1"/>
</dbReference>
<dbReference type="PANTHER" id="PTHR30204:SF98">
    <property type="entry name" value="HTH-TYPE TRANSCRIPTIONAL REGULATOR ADHR"/>
    <property type="match status" value="1"/>
</dbReference>
<evidence type="ECO:0000259" key="3">
    <source>
        <dbReference type="PROSITE" id="PS50937"/>
    </source>
</evidence>
<dbReference type="Pfam" id="PF13411">
    <property type="entry name" value="MerR_1"/>
    <property type="match status" value="1"/>
</dbReference>
<organism evidence="5 6">
    <name type="scientific">Clostridium chromiireducens</name>
    <dbReference type="NCBI Taxonomy" id="225345"/>
    <lineage>
        <taxon>Bacteria</taxon>
        <taxon>Bacillati</taxon>
        <taxon>Bacillota</taxon>
        <taxon>Clostridia</taxon>
        <taxon>Eubacteriales</taxon>
        <taxon>Clostridiaceae</taxon>
        <taxon>Clostridium</taxon>
    </lineage>
</organism>
<evidence type="ECO:0000313" key="5">
    <source>
        <dbReference type="EMBL" id="OPJ61250.1"/>
    </source>
</evidence>